<keyword evidence="6" id="KW-0418">Kinase</keyword>
<dbReference type="SUPFAM" id="SSF55874">
    <property type="entry name" value="ATPase domain of HSP90 chaperone/DNA topoisomerase II/histidine kinase"/>
    <property type="match status" value="1"/>
</dbReference>
<feature type="domain" description="Histidine kinase" evidence="8">
    <location>
        <begin position="154"/>
        <end position="344"/>
    </location>
</feature>
<evidence type="ECO:0000256" key="4">
    <source>
        <dbReference type="ARBA" id="ARBA00022679"/>
    </source>
</evidence>
<dbReference type="GO" id="GO:0005524">
    <property type="term" value="F:ATP binding"/>
    <property type="evidence" value="ECO:0007669"/>
    <property type="project" value="UniProtKB-KW"/>
</dbReference>
<dbReference type="SUPFAM" id="SSF55785">
    <property type="entry name" value="PYP-like sensor domain (PAS domain)"/>
    <property type="match status" value="1"/>
</dbReference>
<dbReference type="EMBL" id="NQWH01000024">
    <property type="protein sequence ID" value="PHP26834.1"/>
    <property type="molecule type" value="Genomic_DNA"/>
</dbReference>
<dbReference type="InterPro" id="IPR011495">
    <property type="entry name" value="Sig_transdc_His_kin_sub2_dim/P"/>
</dbReference>
<evidence type="ECO:0000256" key="6">
    <source>
        <dbReference type="ARBA" id="ARBA00022777"/>
    </source>
</evidence>
<evidence type="ECO:0000259" key="8">
    <source>
        <dbReference type="PROSITE" id="PS50109"/>
    </source>
</evidence>
<name>A0A2G1MDM4_9RHOB</name>
<dbReference type="InterPro" id="IPR003594">
    <property type="entry name" value="HATPase_dom"/>
</dbReference>
<dbReference type="PANTHER" id="PTHR41523">
    <property type="entry name" value="TWO-COMPONENT SYSTEM SENSOR PROTEIN"/>
    <property type="match status" value="1"/>
</dbReference>
<dbReference type="Proteomes" id="UP000221860">
    <property type="component" value="Unassembled WGS sequence"/>
</dbReference>
<organism evidence="9 10">
    <name type="scientific">Limimaricola cinnabarinus</name>
    <dbReference type="NCBI Taxonomy" id="1125964"/>
    <lineage>
        <taxon>Bacteria</taxon>
        <taxon>Pseudomonadati</taxon>
        <taxon>Pseudomonadota</taxon>
        <taxon>Alphaproteobacteria</taxon>
        <taxon>Rhodobacterales</taxon>
        <taxon>Paracoccaceae</taxon>
        <taxon>Limimaricola</taxon>
    </lineage>
</organism>
<dbReference type="OrthoDB" id="9816309at2"/>
<dbReference type="PANTHER" id="PTHR41523:SF8">
    <property type="entry name" value="ETHYLENE RESPONSE SENSOR PROTEIN"/>
    <property type="match status" value="1"/>
</dbReference>
<evidence type="ECO:0000256" key="3">
    <source>
        <dbReference type="ARBA" id="ARBA00022553"/>
    </source>
</evidence>
<accession>A0A2G1MDM4</accession>
<proteinExistence type="predicted"/>
<evidence type="ECO:0000256" key="5">
    <source>
        <dbReference type="ARBA" id="ARBA00022741"/>
    </source>
</evidence>
<evidence type="ECO:0000256" key="7">
    <source>
        <dbReference type="ARBA" id="ARBA00022840"/>
    </source>
</evidence>
<evidence type="ECO:0000256" key="2">
    <source>
        <dbReference type="ARBA" id="ARBA00012438"/>
    </source>
</evidence>
<dbReference type="InterPro" id="IPR004358">
    <property type="entry name" value="Sig_transdc_His_kin-like_C"/>
</dbReference>
<dbReference type="GO" id="GO:0004673">
    <property type="term" value="F:protein histidine kinase activity"/>
    <property type="evidence" value="ECO:0007669"/>
    <property type="project" value="UniProtKB-EC"/>
</dbReference>
<comment type="catalytic activity">
    <reaction evidence="1">
        <text>ATP + protein L-histidine = ADP + protein N-phospho-L-histidine.</text>
        <dbReference type="EC" id="2.7.13.3"/>
    </reaction>
</comment>
<dbReference type="InterPro" id="IPR005467">
    <property type="entry name" value="His_kinase_dom"/>
</dbReference>
<keyword evidence="5" id="KW-0547">Nucleotide-binding</keyword>
<evidence type="ECO:0000256" key="1">
    <source>
        <dbReference type="ARBA" id="ARBA00000085"/>
    </source>
</evidence>
<dbReference type="Gene3D" id="3.30.565.10">
    <property type="entry name" value="Histidine kinase-like ATPase, C-terminal domain"/>
    <property type="match status" value="1"/>
</dbReference>
<evidence type="ECO:0000313" key="10">
    <source>
        <dbReference type="Proteomes" id="UP000221860"/>
    </source>
</evidence>
<evidence type="ECO:0000313" key="9">
    <source>
        <dbReference type="EMBL" id="PHP26834.1"/>
    </source>
</evidence>
<dbReference type="PROSITE" id="PS50109">
    <property type="entry name" value="HIS_KIN"/>
    <property type="match status" value="1"/>
</dbReference>
<dbReference type="PRINTS" id="PR00344">
    <property type="entry name" value="BCTRLSENSOR"/>
</dbReference>
<dbReference type="Pfam" id="PF02518">
    <property type="entry name" value="HATPase_c"/>
    <property type="match status" value="1"/>
</dbReference>
<keyword evidence="7" id="KW-0067">ATP-binding</keyword>
<reference evidence="9 10" key="1">
    <citation type="submission" date="2017-08" db="EMBL/GenBank/DDBJ databases">
        <title>Draft Genome Sequence of Loktanella cinnabarina Strain XM1, Isolated from Coastal Surface Water.</title>
        <authorList>
            <person name="Ma R."/>
            <person name="Wang J."/>
            <person name="Wang Q."/>
            <person name="Ma Z."/>
            <person name="Li J."/>
            <person name="Chen L."/>
        </authorList>
    </citation>
    <scope>NUCLEOTIDE SEQUENCE [LARGE SCALE GENOMIC DNA]</scope>
    <source>
        <strain evidence="9 10">XM1</strain>
    </source>
</reference>
<keyword evidence="4" id="KW-0808">Transferase</keyword>
<protein>
    <recommendedName>
        <fullName evidence="2">histidine kinase</fullName>
        <ecNumber evidence="2">2.7.13.3</ecNumber>
    </recommendedName>
</protein>
<dbReference type="Pfam" id="PF07568">
    <property type="entry name" value="HisKA_2"/>
    <property type="match status" value="1"/>
</dbReference>
<sequence>MRPRDEGDAGLTKMPLHLTPQEVDTFIGFLDDGFCICEIITDAEGRPVDYRFLQMNPQFEEMTGLHGARGRTALEMVPDLEHVWIETYGRIALEGQSQRFQQSSEAMGRHFDVYAAPIEPYGRFAIQFRDITETTRVEAEREAALAEAQHLLAELNHRVMNSLGTISSIIAMESRAREEGEGRQALRRIHARVQAVANLYRRLNASGSTDSVCTRDYLDQITDGLAASIGREDIRIEARITPMRLSTRIAVPLGLIVNELVTNSLKYAFGPDAPGTVTVTLDHDETGGLRLEVRDDGHGLDPQPRSDSGIGQKLVRAFATQLGGDPVIESGPGGTVVSLRFPNV</sequence>
<dbReference type="InterPro" id="IPR036890">
    <property type="entry name" value="HATPase_C_sf"/>
</dbReference>
<keyword evidence="10" id="KW-1185">Reference proteome</keyword>
<dbReference type="InterPro" id="IPR035965">
    <property type="entry name" value="PAS-like_dom_sf"/>
</dbReference>
<comment type="caution">
    <text evidence="9">The sequence shown here is derived from an EMBL/GenBank/DDBJ whole genome shotgun (WGS) entry which is preliminary data.</text>
</comment>
<gene>
    <name evidence="9" type="ORF">CJ301_14075</name>
</gene>
<keyword evidence="3" id="KW-0597">Phosphoprotein</keyword>
<dbReference type="SMART" id="SM00387">
    <property type="entry name" value="HATPase_c"/>
    <property type="match status" value="1"/>
</dbReference>
<dbReference type="Gene3D" id="3.30.450.20">
    <property type="entry name" value="PAS domain"/>
    <property type="match status" value="1"/>
</dbReference>
<dbReference type="EC" id="2.7.13.3" evidence="2"/>
<dbReference type="AlphaFoldDB" id="A0A2G1MDM4"/>